<keyword evidence="5" id="KW-1185">Reference proteome</keyword>
<dbReference type="InterPro" id="IPR002049">
    <property type="entry name" value="LE_dom"/>
</dbReference>
<evidence type="ECO:0000313" key="4">
    <source>
        <dbReference type="EMBL" id="KAJ8309678.1"/>
    </source>
</evidence>
<feature type="transmembrane region" description="Helical" evidence="2">
    <location>
        <begin position="299"/>
        <end position="320"/>
    </location>
</feature>
<proteinExistence type="predicted"/>
<keyword evidence="2" id="KW-0812">Transmembrane</keyword>
<dbReference type="Proteomes" id="UP001217089">
    <property type="component" value="Unassembled WGS sequence"/>
</dbReference>
<dbReference type="InterPro" id="IPR042635">
    <property type="entry name" value="MEGF10/SREC1/2-like"/>
</dbReference>
<dbReference type="SMART" id="SM00181">
    <property type="entry name" value="EGF"/>
    <property type="match status" value="4"/>
</dbReference>
<evidence type="ECO:0000313" key="5">
    <source>
        <dbReference type="Proteomes" id="UP001217089"/>
    </source>
</evidence>
<protein>
    <recommendedName>
        <fullName evidence="3">Tyrosine-protein phosphatase domain-containing protein</fullName>
    </recommendedName>
</protein>
<dbReference type="InterPro" id="IPR000242">
    <property type="entry name" value="PTP_cat"/>
</dbReference>
<reference evidence="4 5" key="1">
    <citation type="submission" date="2022-12" db="EMBL/GenBank/DDBJ databases">
        <title>Chromosome-level genome of Tegillarca granosa.</title>
        <authorList>
            <person name="Kim J."/>
        </authorList>
    </citation>
    <scope>NUCLEOTIDE SEQUENCE [LARGE SCALE GENOMIC DNA]</scope>
    <source>
        <strain evidence="4">Teg-2019</strain>
        <tissue evidence="4">Adductor muscle</tissue>
    </source>
</reference>
<dbReference type="Gene3D" id="3.90.190.10">
    <property type="entry name" value="Protein tyrosine phosphatase superfamily"/>
    <property type="match status" value="1"/>
</dbReference>
<accession>A0ABQ9EX09</accession>
<dbReference type="PANTHER" id="PTHR24043">
    <property type="entry name" value="SCAVENGER RECEPTOR CLASS F"/>
    <property type="match status" value="1"/>
</dbReference>
<dbReference type="PROSITE" id="PS50055">
    <property type="entry name" value="TYR_PHOSPHATASE_PTP"/>
    <property type="match status" value="1"/>
</dbReference>
<feature type="non-terminal residue" evidence="4">
    <location>
        <position position="1"/>
    </location>
</feature>
<dbReference type="InterPro" id="IPR029021">
    <property type="entry name" value="Prot-tyrosine_phosphatase-like"/>
</dbReference>
<dbReference type="PANTHER" id="PTHR24043:SF8">
    <property type="entry name" value="EGF-LIKE DOMAIN-CONTAINING PROTEIN"/>
    <property type="match status" value="1"/>
</dbReference>
<organism evidence="4 5">
    <name type="scientific">Tegillarca granosa</name>
    <name type="common">Malaysian cockle</name>
    <name type="synonym">Anadara granosa</name>
    <dbReference type="NCBI Taxonomy" id="220873"/>
    <lineage>
        <taxon>Eukaryota</taxon>
        <taxon>Metazoa</taxon>
        <taxon>Spiralia</taxon>
        <taxon>Lophotrochozoa</taxon>
        <taxon>Mollusca</taxon>
        <taxon>Bivalvia</taxon>
        <taxon>Autobranchia</taxon>
        <taxon>Pteriomorphia</taxon>
        <taxon>Arcoida</taxon>
        <taxon>Arcoidea</taxon>
        <taxon>Arcidae</taxon>
        <taxon>Tegillarca</taxon>
    </lineage>
</organism>
<comment type="caution">
    <text evidence="4">The sequence shown here is derived from an EMBL/GenBank/DDBJ whole genome shotgun (WGS) entry which is preliminary data.</text>
</comment>
<keyword evidence="1" id="KW-0245">EGF-like domain</keyword>
<evidence type="ECO:0000256" key="2">
    <source>
        <dbReference type="SAM" id="Phobius"/>
    </source>
</evidence>
<dbReference type="EMBL" id="JARBDR010000640">
    <property type="protein sequence ID" value="KAJ8309678.1"/>
    <property type="molecule type" value="Genomic_DNA"/>
</dbReference>
<dbReference type="InterPro" id="IPR000742">
    <property type="entry name" value="EGF"/>
</dbReference>
<keyword evidence="2" id="KW-1133">Transmembrane helix</keyword>
<gene>
    <name evidence="4" type="ORF">KUTeg_011543</name>
</gene>
<keyword evidence="2" id="KW-0472">Membrane</keyword>
<feature type="domain" description="Tyrosine-protein phosphatase" evidence="3">
    <location>
        <begin position="408"/>
        <end position="475"/>
    </location>
</feature>
<dbReference type="PROSITE" id="PS01248">
    <property type="entry name" value="EGF_LAM_1"/>
    <property type="match status" value="1"/>
</dbReference>
<dbReference type="Gene3D" id="2.170.300.10">
    <property type="entry name" value="Tie2 ligand-binding domain superfamily"/>
    <property type="match status" value="2"/>
</dbReference>
<evidence type="ECO:0000259" key="3">
    <source>
        <dbReference type="PROSITE" id="PS50055"/>
    </source>
</evidence>
<evidence type="ECO:0000256" key="1">
    <source>
        <dbReference type="ARBA" id="ARBA00022536"/>
    </source>
</evidence>
<name>A0ABQ9EX09_TEGGR</name>
<sequence>CSSGQYLNGGICVSCSIGCQNGYCNPQNGECRDGCEPFVFGTFCNLTCARNCSITCDRYTGKCDGCKTGFYGDKCDKVCQWNCKTRDCNQNDGFCTSCPHAYKGITCTECADGFFGTECTQCSKGCINRKCNPNNGFCSCVNSFYGNKCNQSCPANCNNSRCNQTNGDCLNGCKSQSFIGKSCNECLYGKYGEHCDKECPSNCYSTICDRIDGICFGGCKNENMIGSKCEETFKVFSECSKGFYGALCNLTCDENCDKCDRYTGDCSSCKPGKESNGKCSRSQVGNEGLGLNENSSGPIIGGSVAAIVVVLIVVVILLFLNRKRNSQKDNKYENQITFGLQETDHSIKDYQKVKSDKTDNNIKESIASIENENDHANSPEIYMNFTLTEVPVSELSSYISKRTAEKEFEAEYDKLPKGSKHPTTVGKHPDNKIKNRFLTTFPCGRNIFHDHSRVVLKPITTQHSSDYINANYIDGVEVDVIAKYSEDLLIICAT</sequence>
<dbReference type="SUPFAM" id="SSF52799">
    <property type="entry name" value="(Phosphotyrosine protein) phosphatases II"/>
    <property type="match status" value="1"/>
</dbReference>